<organism evidence="2 3">
    <name type="scientific">Crocosphaera watsonii WH 0003</name>
    <dbReference type="NCBI Taxonomy" id="423471"/>
    <lineage>
        <taxon>Bacteria</taxon>
        <taxon>Bacillati</taxon>
        <taxon>Cyanobacteriota</taxon>
        <taxon>Cyanophyceae</taxon>
        <taxon>Oscillatoriophycideae</taxon>
        <taxon>Chroococcales</taxon>
        <taxon>Aphanothecaceae</taxon>
        <taxon>Crocosphaera</taxon>
    </lineage>
</organism>
<dbReference type="AlphaFoldDB" id="G5J8U9"/>
<evidence type="ECO:0000256" key="1">
    <source>
        <dbReference type="SAM" id="MobiDB-lite"/>
    </source>
</evidence>
<evidence type="ECO:0000313" key="2">
    <source>
        <dbReference type="EMBL" id="EHJ11389.1"/>
    </source>
</evidence>
<name>G5J8U9_CROWT</name>
<gene>
    <name evidence="2" type="ORF">CWATWH0003_3869</name>
</gene>
<reference evidence="2 3" key="1">
    <citation type="journal article" date="2011" name="Front. Microbiol.">
        <title>Two Strains of Crocosphaera watsonii with Highly Conserved Genomes are Distinguished by Strain-Specific Features.</title>
        <authorList>
            <person name="Bench S.R."/>
            <person name="Ilikchyan I.N."/>
            <person name="Tripp H.J."/>
            <person name="Zehr J.P."/>
        </authorList>
    </citation>
    <scope>NUCLEOTIDE SEQUENCE [LARGE SCALE GENOMIC DNA]</scope>
    <source>
        <strain evidence="2 3">WH 0003</strain>
    </source>
</reference>
<evidence type="ECO:0000313" key="3">
    <source>
        <dbReference type="Proteomes" id="UP000003477"/>
    </source>
</evidence>
<feature type="region of interest" description="Disordered" evidence="1">
    <location>
        <begin position="1"/>
        <end position="22"/>
    </location>
</feature>
<protein>
    <submittedName>
        <fullName evidence="2">Uncharacterized protein</fullName>
    </submittedName>
</protein>
<dbReference type="PATRIC" id="fig|423471.3.peg.3626"/>
<comment type="caution">
    <text evidence="2">The sequence shown here is derived from an EMBL/GenBank/DDBJ whole genome shotgun (WGS) entry which is preliminary data.</text>
</comment>
<accession>G5J8U9</accession>
<dbReference type="EMBL" id="AESD01000593">
    <property type="protein sequence ID" value="EHJ11389.1"/>
    <property type="molecule type" value="Genomic_DNA"/>
</dbReference>
<proteinExistence type="predicted"/>
<dbReference type="Proteomes" id="UP000003477">
    <property type="component" value="Unassembled WGS sequence"/>
</dbReference>
<sequence>MWESWMSRSKNHNSELRTPNSELLKLENTLPHKYQLIIIH</sequence>